<feature type="binding site" evidence="7">
    <location>
        <position position="120"/>
    </location>
    <ligand>
        <name>Zn(2+)</name>
        <dbReference type="ChEBI" id="CHEBI:29105"/>
    </ligand>
</feature>
<dbReference type="AlphaFoldDB" id="A0AAW3ESR0"/>
<keyword evidence="2 7" id="KW-0479">Metal-binding</keyword>
<dbReference type="GO" id="GO:0006046">
    <property type="term" value="P:N-acetylglucosamine catabolic process"/>
    <property type="evidence" value="ECO:0007669"/>
    <property type="project" value="TreeGrafter"/>
</dbReference>
<feature type="domain" description="Amidohydrolase-related" evidence="9">
    <location>
        <begin position="40"/>
        <end position="364"/>
    </location>
</feature>
<evidence type="ECO:0000256" key="2">
    <source>
        <dbReference type="ARBA" id="ARBA00022723"/>
    </source>
</evidence>
<dbReference type="Gene3D" id="2.30.40.10">
    <property type="entry name" value="Urease, subunit C, domain 1"/>
    <property type="match status" value="1"/>
</dbReference>
<dbReference type="PIRSF" id="PIRSF038994">
    <property type="entry name" value="NagA"/>
    <property type="match status" value="1"/>
</dbReference>
<proteinExistence type="inferred from homology"/>
<feature type="region of interest" description="Disordered" evidence="8">
    <location>
        <begin position="364"/>
        <end position="399"/>
    </location>
</feature>
<gene>
    <name evidence="10" type="ORF">DM48_7778</name>
</gene>
<accession>A0AAW3ESR0</accession>
<sequence>MNNILTASGWAFGLLETGADGRIAAIRARPVGTPLPGYGYLLPGFVDLHVHGAGGVDLMDGGEAAQQVAASLAASGTTAFLATTMTAPEAELREATAAIGRVERRERPAHCARLLGVHLEGPFLNPGQLGAQPPHARRARDGEIDTLLALASVRLVTLAPELEGQLDTIRRLVRRGIRVQLGHSSGSYEQGVAALQCGASGFAHLFNAMSGLHHRAPGLVGAALAHAEYAEMIPDLAHLHAGAMRAALRAIPRLYCVSDACAATGMPDGAYRLGAQRVFRRPGQAGARLADGRLAASTLTLDAALRNLVKLGLSIADASNRVSRFPADFLGLPERGRLAPGAWADTVRLDPELRVEAVTIEGRTVERAAPSRRQPPESRPESWSESRPDPRPCTEAGHV</sequence>
<dbReference type="InterPro" id="IPR003764">
    <property type="entry name" value="GlcNAc_6-P_deAcase"/>
</dbReference>
<comment type="cofactor">
    <cofactor evidence="7">
        <name>a divalent metal cation</name>
        <dbReference type="ChEBI" id="CHEBI:60240"/>
    </cofactor>
    <text evidence="7">Binds 1 divalent metal cation per subunit.</text>
</comment>
<evidence type="ECO:0000256" key="7">
    <source>
        <dbReference type="PIRSR" id="PIRSR038994-3"/>
    </source>
</evidence>
<dbReference type="InterPro" id="IPR011059">
    <property type="entry name" value="Metal-dep_hydrolase_composite"/>
</dbReference>
<dbReference type="Proteomes" id="UP000029590">
    <property type="component" value="Unassembled WGS sequence"/>
</dbReference>
<dbReference type="GO" id="GO:0008448">
    <property type="term" value="F:N-acetylglucosamine-6-phosphate deacetylase activity"/>
    <property type="evidence" value="ECO:0007669"/>
    <property type="project" value="InterPro"/>
</dbReference>
<feature type="binding site" evidence="7">
    <location>
        <position position="183"/>
    </location>
    <ligand>
        <name>Zn(2+)</name>
        <dbReference type="ChEBI" id="CHEBI:29105"/>
    </ligand>
</feature>
<dbReference type="InterPro" id="IPR032466">
    <property type="entry name" value="Metal_Hydrolase"/>
</dbReference>
<evidence type="ECO:0000256" key="5">
    <source>
        <dbReference type="PIRNR" id="PIRNR038994"/>
    </source>
</evidence>
<evidence type="ECO:0000256" key="1">
    <source>
        <dbReference type="ARBA" id="ARBA00010716"/>
    </source>
</evidence>
<feature type="active site" description="Proton donor/acceptor" evidence="6">
    <location>
        <position position="259"/>
    </location>
</feature>
<keyword evidence="4 5" id="KW-0119">Carbohydrate metabolism</keyword>
<organism evidence="10 11">
    <name type="scientific">Burkholderia gladioli</name>
    <name type="common">Pseudomonas marginata</name>
    <name type="synonym">Phytomonas marginata</name>
    <dbReference type="NCBI Taxonomy" id="28095"/>
    <lineage>
        <taxon>Bacteria</taxon>
        <taxon>Pseudomonadati</taxon>
        <taxon>Pseudomonadota</taxon>
        <taxon>Betaproteobacteria</taxon>
        <taxon>Burkholderiales</taxon>
        <taxon>Burkholderiaceae</taxon>
        <taxon>Burkholderia</taxon>
    </lineage>
</organism>
<reference evidence="10 11" key="1">
    <citation type="submission" date="2014-04" db="EMBL/GenBank/DDBJ databases">
        <authorList>
            <person name="Bishop-Lilly K.A."/>
            <person name="Broomall S.M."/>
            <person name="Chain P.S."/>
            <person name="Chertkov O."/>
            <person name="Coyne S.R."/>
            <person name="Daligault H.E."/>
            <person name="Davenport K.W."/>
            <person name="Erkkila T."/>
            <person name="Frey K.G."/>
            <person name="Gibbons H.S."/>
            <person name="Gu W."/>
            <person name="Jaissle J."/>
            <person name="Johnson S.L."/>
            <person name="Koroleva G.I."/>
            <person name="Ladner J.T."/>
            <person name="Lo C.-C."/>
            <person name="Minogue T.D."/>
            <person name="Munk C."/>
            <person name="Palacios G.F."/>
            <person name="Redden C.L."/>
            <person name="Rosenzweig C.N."/>
            <person name="Scholz M.B."/>
            <person name="Teshima H."/>
            <person name="Xu Y."/>
        </authorList>
    </citation>
    <scope>NUCLEOTIDE SEQUENCE [LARGE SCALE GENOMIC DNA]</scope>
    <source>
        <strain evidence="11">gladioli</strain>
    </source>
</reference>
<dbReference type="Pfam" id="PF01979">
    <property type="entry name" value="Amidohydro_1"/>
    <property type="match status" value="1"/>
</dbReference>
<dbReference type="CDD" id="cd00854">
    <property type="entry name" value="NagA"/>
    <property type="match status" value="1"/>
</dbReference>
<dbReference type="GO" id="GO:0046872">
    <property type="term" value="F:metal ion binding"/>
    <property type="evidence" value="ECO:0007669"/>
    <property type="project" value="UniProtKB-KW"/>
</dbReference>
<dbReference type="KEGG" id="bgo:BM43_3782"/>
<protein>
    <submittedName>
        <fullName evidence="10">Amidohydrolase family protein</fullName>
    </submittedName>
</protein>
<feature type="binding site" evidence="7">
    <location>
        <position position="204"/>
    </location>
    <ligand>
        <name>Zn(2+)</name>
        <dbReference type="ChEBI" id="CHEBI:29105"/>
    </ligand>
</feature>
<dbReference type="RefSeq" id="WP_036051111.1">
    <property type="nucleotide sequence ID" value="NZ_CADEVY010000004.1"/>
</dbReference>
<dbReference type="SUPFAM" id="SSF51338">
    <property type="entry name" value="Composite domain of metallo-dependent hydrolases"/>
    <property type="match status" value="1"/>
</dbReference>
<comment type="caution">
    <text evidence="10">The sequence shown here is derived from an EMBL/GenBank/DDBJ whole genome shotgun (WGS) entry which is preliminary data.</text>
</comment>
<evidence type="ECO:0000256" key="8">
    <source>
        <dbReference type="SAM" id="MobiDB-lite"/>
    </source>
</evidence>
<evidence type="ECO:0000313" key="10">
    <source>
        <dbReference type="EMBL" id="KGC10904.1"/>
    </source>
</evidence>
<evidence type="ECO:0000256" key="4">
    <source>
        <dbReference type="ARBA" id="ARBA00023277"/>
    </source>
</evidence>
<dbReference type="Gene3D" id="3.20.20.140">
    <property type="entry name" value="Metal-dependent hydrolases"/>
    <property type="match status" value="1"/>
</dbReference>
<evidence type="ECO:0000256" key="3">
    <source>
        <dbReference type="ARBA" id="ARBA00022801"/>
    </source>
</evidence>
<comment type="similarity">
    <text evidence="1 5">Belongs to the metallo-dependent hydrolases superfamily. NagA family.</text>
</comment>
<evidence type="ECO:0000259" key="9">
    <source>
        <dbReference type="Pfam" id="PF01979"/>
    </source>
</evidence>
<dbReference type="EMBL" id="JPGG01000017">
    <property type="protein sequence ID" value="KGC10904.1"/>
    <property type="molecule type" value="Genomic_DNA"/>
</dbReference>
<keyword evidence="3 5" id="KW-0378">Hydrolase</keyword>
<evidence type="ECO:0000256" key="6">
    <source>
        <dbReference type="PIRSR" id="PIRSR038994-1"/>
    </source>
</evidence>
<dbReference type="InterPro" id="IPR006680">
    <property type="entry name" value="Amidohydro-rel"/>
</dbReference>
<dbReference type="PANTHER" id="PTHR11113">
    <property type="entry name" value="N-ACETYLGLUCOSAMINE-6-PHOSPHATE DEACETYLASE"/>
    <property type="match status" value="1"/>
</dbReference>
<dbReference type="SUPFAM" id="SSF51556">
    <property type="entry name" value="Metallo-dependent hydrolases"/>
    <property type="match status" value="1"/>
</dbReference>
<evidence type="ECO:0000313" key="11">
    <source>
        <dbReference type="Proteomes" id="UP000029590"/>
    </source>
</evidence>
<feature type="compositionally biased region" description="Basic and acidic residues" evidence="8">
    <location>
        <begin position="374"/>
        <end position="399"/>
    </location>
</feature>
<dbReference type="PANTHER" id="PTHR11113:SF14">
    <property type="entry name" value="N-ACETYLGLUCOSAMINE-6-PHOSPHATE DEACETYLASE"/>
    <property type="match status" value="1"/>
</dbReference>
<name>A0AAW3ESR0_BURGA</name>